<dbReference type="InterPro" id="IPR000362">
    <property type="entry name" value="Fumarate_lyase_fam"/>
</dbReference>
<keyword evidence="4 6" id="KW-0028">Amino-acid biosynthesis</keyword>
<dbReference type="Proteomes" id="UP000004198">
    <property type="component" value="Unassembled WGS sequence"/>
</dbReference>
<dbReference type="Pfam" id="PF14698">
    <property type="entry name" value="ASL_C2"/>
    <property type="match status" value="1"/>
</dbReference>
<dbReference type="KEGG" id="cck:Ccar_23030"/>
<evidence type="ECO:0000313" key="9">
    <source>
        <dbReference type="EMBL" id="EET84316.1"/>
    </source>
</evidence>
<dbReference type="UniPathway" id="UPA00068">
    <property type="reaction ID" value="UER00114"/>
</dbReference>
<dbReference type="STRING" id="536227.Ccar_23030"/>
<dbReference type="Gene3D" id="1.10.40.30">
    <property type="entry name" value="Fumarase/aspartase (C-terminal domain)"/>
    <property type="match status" value="1"/>
</dbReference>
<dbReference type="eggNOG" id="COG0165">
    <property type="taxonomic scope" value="Bacteria"/>
</dbReference>
<dbReference type="Pfam" id="PF00206">
    <property type="entry name" value="Lyase_1"/>
    <property type="match status" value="1"/>
</dbReference>
<dbReference type="OrthoDB" id="9769623at2"/>
<evidence type="ECO:0000256" key="6">
    <source>
        <dbReference type="HAMAP-Rule" id="MF_00006"/>
    </source>
</evidence>
<dbReference type="EC" id="4.3.2.1" evidence="2 6"/>
<dbReference type="PRINTS" id="PR00149">
    <property type="entry name" value="FUMRATELYASE"/>
</dbReference>
<dbReference type="FunFam" id="1.20.200.10:FF:000015">
    <property type="entry name" value="argininosuccinate lyase isoform X2"/>
    <property type="match status" value="1"/>
</dbReference>
<protein>
    <recommendedName>
        <fullName evidence="2 6">Argininosuccinate lyase</fullName>
        <shortName evidence="6">ASAL</shortName>
        <ecNumber evidence="2 6">4.3.2.1</ecNumber>
    </recommendedName>
    <alternativeName>
        <fullName evidence="6">Arginosuccinase</fullName>
    </alternativeName>
</protein>
<dbReference type="InterPro" id="IPR009049">
    <property type="entry name" value="Argininosuccinate_lyase"/>
</dbReference>
<dbReference type="PANTHER" id="PTHR43814">
    <property type="entry name" value="ARGININOSUCCINATE LYASE"/>
    <property type="match status" value="1"/>
</dbReference>
<keyword evidence="5 6" id="KW-0456">Lyase</keyword>
<comment type="pathway">
    <text evidence="1 6">Amino-acid biosynthesis; L-arginine biosynthesis; L-arginine from L-ornithine and carbamoyl phosphate: step 3/3.</text>
</comment>
<evidence type="ECO:0000259" key="7">
    <source>
        <dbReference type="Pfam" id="PF00206"/>
    </source>
</evidence>
<evidence type="ECO:0000259" key="8">
    <source>
        <dbReference type="Pfam" id="PF14698"/>
    </source>
</evidence>
<dbReference type="FunFam" id="1.10.40.30:FF:000001">
    <property type="entry name" value="Argininosuccinate lyase"/>
    <property type="match status" value="1"/>
</dbReference>
<dbReference type="SUPFAM" id="SSF48557">
    <property type="entry name" value="L-aspartase-like"/>
    <property type="match status" value="1"/>
</dbReference>
<proteinExistence type="inferred from homology"/>
<evidence type="ECO:0000313" key="10">
    <source>
        <dbReference type="Proteomes" id="UP000004198"/>
    </source>
</evidence>
<dbReference type="NCBIfam" id="TIGR00838">
    <property type="entry name" value="argH"/>
    <property type="match status" value="1"/>
</dbReference>
<dbReference type="EMBL" id="ACVI01000177">
    <property type="protein sequence ID" value="EET84316.1"/>
    <property type="molecule type" value="Genomic_DNA"/>
</dbReference>
<sequence>MKLWGGRFKKAENKLMEDFNSSLGFDKTLYYEDIQGSKAHVKMLAKCGILTQEECESITGGLNSILSDIENDVLHIEGDYEDIHSFVEMNLIERIGQVGKKLHTSRSRNDQVAVDLRLYAKKKAFEVIEDIDALRDVIVKVGEENNFLMPGYTHLQRAQVVTFKHHIMAYHNMLSRDKKRVENAIEIMDESPLGCCALAGTTYNIDRSFTAKELGFKKPVDNFLDGVSDRDYVIELLSCFSIMMMHLSRLSEELILWSSKEFDFILIDDEFSTGSSIMPQKKNPDAAELIRGKTGRVYGSLMALLTTMKGIPLAYNKDMQEDKEQFFNSLDTVLSCLKIMRGMLSSIKIKKENTFNAVKKGFLNATEAADYLVNKGMAFRDAHKVIGEIVLYCEEKDKAIEDISLEELKNFSDLFEHDVYEFIDYENTLSRGIKTELK</sequence>
<dbReference type="InterPro" id="IPR029419">
    <property type="entry name" value="Arg_succ_lyase_C"/>
</dbReference>
<dbReference type="AlphaFoldDB" id="C6Q2G7"/>
<reference evidence="9 10" key="1">
    <citation type="submission" date="2009-06" db="EMBL/GenBank/DDBJ databases">
        <title>The draft genome of Clostridium carboxidivorans P7.</title>
        <authorList>
            <consortium name="US DOE Joint Genome Institute (JGI-PGF)"/>
            <person name="Lucas S."/>
            <person name="Copeland A."/>
            <person name="Lapidus A."/>
            <person name="Glavina del Rio T."/>
            <person name="Tice H."/>
            <person name="Bruce D."/>
            <person name="Goodwin L."/>
            <person name="Pitluck S."/>
            <person name="Larimer F."/>
            <person name="Land M.L."/>
            <person name="Hauser L."/>
            <person name="Hemme C.L."/>
        </authorList>
    </citation>
    <scope>NUCLEOTIDE SEQUENCE [LARGE SCALE GENOMIC DNA]</scope>
    <source>
        <strain evidence="9 10">P7</strain>
    </source>
</reference>
<dbReference type="GO" id="GO:0005829">
    <property type="term" value="C:cytosol"/>
    <property type="evidence" value="ECO:0007669"/>
    <property type="project" value="TreeGrafter"/>
</dbReference>
<comment type="catalytic activity">
    <reaction evidence="6">
        <text>2-(N(omega)-L-arginino)succinate = fumarate + L-arginine</text>
        <dbReference type="Rhea" id="RHEA:24020"/>
        <dbReference type="ChEBI" id="CHEBI:29806"/>
        <dbReference type="ChEBI" id="CHEBI:32682"/>
        <dbReference type="ChEBI" id="CHEBI:57472"/>
        <dbReference type="EC" id="4.3.2.1"/>
    </reaction>
</comment>
<dbReference type="HAMAP" id="MF_00006">
    <property type="entry name" value="Arg_succ_lyase"/>
    <property type="match status" value="1"/>
</dbReference>
<feature type="domain" description="Fumarate lyase N-terminal" evidence="7">
    <location>
        <begin position="6"/>
        <end position="299"/>
    </location>
</feature>
<dbReference type="PATRIC" id="fig|536227.13.peg.4757"/>
<dbReference type="InterPro" id="IPR024083">
    <property type="entry name" value="Fumarase/histidase_N"/>
</dbReference>
<dbReference type="GO" id="GO:0042450">
    <property type="term" value="P:L-arginine biosynthetic process via ornithine"/>
    <property type="evidence" value="ECO:0007669"/>
    <property type="project" value="UniProtKB-UniRule"/>
</dbReference>
<organism evidence="9 10">
    <name type="scientific">Clostridium carboxidivorans P7</name>
    <dbReference type="NCBI Taxonomy" id="536227"/>
    <lineage>
        <taxon>Bacteria</taxon>
        <taxon>Bacillati</taxon>
        <taxon>Bacillota</taxon>
        <taxon>Clostridia</taxon>
        <taxon>Eubacteriales</taxon>
        <taxon>Clostridiaceae</taxon>
        <taxon>Clostridium</taxon>
    </lineage>
</organism>
<dbReference type="InterPro" id="IPR008948">
    <property type="entry name" value="L-Aspartase-like"/>
</dbReference>
<evidence type="ECO:0000256" key="4">
    <source>
        <dbReference type="ARBA" id="ARBA00022605"/>
    </source>
</evidence>
<dbReference type="GO" id="GO:0004056">
    <property type="term" value="F:argininosuccinate lyase activity"/>
    <property type="evidence" value="ECO:0007669"/>
    <property type="project" value="UniProtKB-UniRule"/>
</dbReference>
<accession>C6Q2G7</accession>
<evidence type="ECO:0000256" key="1">
    <source>
        <dbReference type="ARBA" id="ARBA00004941"/>
    </source>
</evidence>
<dbReference type="Gene3D" id="1.10.275.10">
    <property type="entry name" value="Fumarase/aspartase (N-terminal domain)"/>
    <property type="match status" value="1"/>
</dbReference>
<gene>
    <name evidence="6" type="primary">argH</name>
    <name evidence="9" type="ORF">CcarbDRAFT_5235</name>
</gene>
<evidence type="ECO:0000256" key="5">
    <source>
        <dbReference type="ARBA" id="ARBA00023239"/>
    </source>
</evidence>
<dbReference type="CDD" id="cd01359">
    <property type="entry name" value="Argininosuccinate_lyase"/>
    <property type="match status" value="1"/>
</dbReference>
<evidence type="ECO:0000256" key="2">
    <source>
        <dbReference type="ARBA" id="ARBA00012338"/>
    </source>
</evidence>
<keyword evidence="10" id="KW-1185">Reference proteome</keyword>
<dbReference type="InterPro" id="IPR020557">
    <property type="entry name" value="Fumarate_lyase_CS"/>
</dbReference>
<dbReference type="PANTHER" id="PTHR43814:SF1">
    <property type="entry name" value="ARGININOSUCCINATE LYASE"/>
    <property type="match status" value="1"/>
</dbReference>
<evidence type="ECO:0000256" key="3">
    <source>
        <dbReference type="ARBA" id="ARBA00022571"/>
    </source>
</evidence>
<name>C6Q2G7_9CLOT</name>
<comment type="caution">
    <text evidence="9">The sequence shown here is derived from an EMBL/GenBank/DDBJ whole genome shotgun (WGS) entry which is preliminary data.</text>
</comment>
<dbReference type="PROSITE" id="PS00163">
    <property type="entry name" value="FUMARATE_LYASES"/>
    <property type="match status" value="1"/>
</dbReference>
<dbReference type="InterPro" id="IPR022761">
    <property type="entry name" value="Fumarate_lyase_N"/>
</dbReference>
<feature type="domain" description="Argininosuccinate lyase C-terminal" evidence="8">
    <location>
        <begin position="362"/>
        <end position="429"/>
    </location>
</feature>
<comment type="similarity">
    <text evidence="6">Belongs to the lyase 1 family. Argininosuccinate lyase subfamily.</text>
</comment>
<dbReference type="Gene3D" id="1.20.200.10">
    <property type="entry name" value="Fumarase/aspartase (Central domain)"/>
    <property type="match status" value="1"/>
</dbReference>
<comment type="subcellular location">
    <subcellularLocation>
        <location evidence="6">Cytoplasm</location>
    </subcellularLocation>
</comment>
<keyword evidence="3 6" id="KW-0055">Arginine biosynthesis</keyword>
<dbReference type="FunFam" id="1.10.275.10:FF:000002">
    <property type="entry name" value="Argininosuccinate lyase"/>
    <property type="match status" value="1"/>
</dbReference>
<keyword evidence="6" id="KW-0963">Cytoplasm</keyword>
<dbReference type="PRINTS" id="PR00145">
    <property type="entry name" value="ARGSUCLYASE"/>
</dbReference>
<dbReference type="RefSeq" id="WP_007064118.1">
    <property type="nucleotide sequence ID" value="NZ_ACVI01000177.1"/>
</dbReference>